<dbReference type="GO" id="GO:0004252">
    <property type="term" value="F:serine-type endopeptidase activity"/>
    <property type="evidence" value="ECO:0007669"/>
    <property type="project" value="InterPro"/>
</dbReference>
<proteinExistence type="inferred from homology"/>
<evidence type="ECO:0000259" key="3">
    <source>
        <dbReference type="Pfam" id="PF00326"/>
    </source>
</evidence>
<dbReference type="PRINTS" id="PR00862">
    <property type="entry name" value="PROLIGOPTASE"/>
</dbReference>
<dbReference type="AlphaFoldDB" id="A0A6C0AQZ8"/>
<dbReference type="Pfam" id="PF00326">
    <property type="entry name" value="Peptidase_S9"/>
    <property type="match status" value="1"/>
</dbReference>
<feature type="domain" description="Peptidase S9 prolyl oligopeptidase catalytic" evidence="3">
    <location>
        <begin position="427"/>
        <end position="617"/>
    </location>
</feature>
<organism evidence="4">
    <name type="scientific">viral metagenome</name>
    <dbReference type="NCBI Taxonomy" id="1070528"/>
    <lineage>
        <taxon>unclassified sequences</taxon>
        <taxon>metagenomes</taxon>
        <taxon>organismal metagenomes</taxon>
    </lineage>
</organism>
<dbReference type="SUPFAM" id="SSF53474">
    <property type="entry name" value="alpha/beta-Hydrolases"/>
    <property type="match status" value="1"/>
</dbReference>
<name>A0A6C0AQZ8_9ZZZZ</name>
<dbReference type="InterPro" id="IPR002470">
    <property type="entry name" value="Peptidase_S9A"/>
</dbReference>
<feature type="region of interest" description="Disordered" evidence="2">
    <location>
        <begin position="640"/>
        <end position="700"/>
    </location>
</feature>
<evidence type="ECO:0000256" key="1">
    <source>
        <dbReference type="ARBA" id="ARBA00005228"/>
    </source>
</evidence>
<dbReference type="PANTHER" id="PTHR11757">
    <property type="entry name" value="PROTEASE FAMILY S9A OLIGOPEPTIDASE"/>
    <property type="match status" value="1"/>
</dbReference>
<dbReference type="InterPro" id="IPR051543">
    <property type="entry name" value="Serine_Peptidase_S9A"/>
</dbReference>
<dbReference type="GO" id="GO:0006508">
    <property type="term" value="P:proteolysis"/>
    <property type="evidence" value="ECO:0007669"/>
    <property type="project" value="InterPro"/>
</dbReference>
<dbReference type="Gene3D" id="3.40.50.1820">
    <property type="entry name" value="alpha/beta hydrolase"/>
    <property type="match status" value="1"/>
</dbReference>
<dbReference type="InterPro" id="IPR001375">
    <property type="entry name" value="Peptidase_S9_cat"/>
</dbReference>
<evidence type="ECO:0000313" key="4">
    <source>
        <dbReference type="EMBL" id="QHS81741.1"/>
    </source>
</evidence>
<dbReference type="EMBL" id="MN740759">
    <property type="protein sequence ID" value="QHS81741.1"/>
    <property type="molecule type" value="Genomic_DNA"/>
</dbReference>
<evidence type="ECO:0000256" key="2">
    <source>
        <dbReference type="SAM" id="MobiDB-lite"/>
    </source>
</evidence>
<feature type="compositionally biased region" description="Low complexity" evidence="2">
    <location>
        <begin position="678"/>
        <end position="693"/>
    </location>
</feature>
<protein>
    <recommendedName>
        <fullName evidence="3">Peptidase S9 prolyl oligopeptidase catalytic domain-containing protein</fullName>
    </recommendedName>
</protein>
<comment type="similarity">
    <text evidence="1">Belongs to the peptidase S9A family.</text>
</comment>
<accession>A0A6C0AQZ8</accession>
<sequence>MTHHLTKKKRLTGDPVRKLKFLTWRNNSAWMETMKGSRWNRLLAKEKTLSRPLITEKVKRLAKDFEKELVVSRQLQKLEGFQIHGGTIIIASGGSKYFWRWAWSTDYKEMSDIDVYNNRVYYTRDEKEDQYKTELICEDVAGKVIWRKEGVSGQVCVHNGLCYFIKTKDTFNTFEVTCCDADTGSHEELVIEDHDPERFFGIFKTADDTLFCRSSTWQESRIWRIDGKKTLVRVYENTVWQMPLSKTCAFLMYDEGGTYVAKGEPLSSWHLPKGEKPVWANIDSGHLITIKEGRQTLYYCQADKDAKVVYSVLGDLEPNPWAKTKDNELQSFYVSTPTDYPAVLFVLNDSCHPNLKYSNWAPKYKKILPNLMVKTYHSISADGTKVPYVLVKHPKTERAKGLLCYVYSSYGLTSPVGWPYAAWAPLLTRGFVMAFCFARGGGDDSEAWTFKGQREKHVKTVEDFESVIRASQKLTKVGPDHTIIYGRSAGGGMVGATTMRNPDGDLMGTTFTEVPFVDYLRSMTNPELGLTPSGLSEFGDPASDPWVFQKTLELSPMDSLPVDGAPGVFVLVRTGLKDQQVAPFEPVKWVQKLRGQNPTGAEDKYLFFESKEVHTYSGEAFVRTRAMDLAILYDHLQKKSHHRVYKMARPTRRSTKGKKRSGSRKARRGTRKVGGGNKQQKQQQKRQQQGGNKRQQKKQQ</sequence>
<feature type="compositionally biased region" description="Basic residues" evidence="2">
    <location>
        <begin position="640"/>
        <end position="671"/>
    </location>
</feature>
<dbReference type="InterPro" id="IPR029058">
    <property type="entry name" value="AB_hydrolase_fold"/>
</dbReference>
<dbReference type="PANTHER" id="PTHR11757:SF19">
    <property type="entry name" value="PROLYL ENDOPEPTIDASE-LIKE"/>
    <property type="match status" value="1"/>
</dbReference>
<reference evidence="4" key="1">
    <citation type="journal article" date="2020" name="Nature">
        <title>Giant virus diversity and host interactions through global metagenomics.</title>
        <authorList>
            <person name="Schulz F."/>
            <person name="Roux S."/>
            <person name="Paez-Espino D."/>
            <person name="Jungbluth S."/>
            <person name="Walsh D.A."/>
            <person name="Denef V.J."/>
            <person name="McMahon K.D."/>
            <person name="Konstantinidis K.T."/>
            <person name="Eloe-Fadrosh E.A."/>
            <person name="Kyrpides N.C."/>
            <person name="Woyke T."/>
        </authorList>
    </citation>
    <scope>NUCLEOTIDE SEQUENCE</scope>
    <source>
        <strain evidence="4">GVMAG-S-1101164-72</strain>
    </source>
</reference>